<keyword evidence="1" id="KW-0808">Transferase</keyword>
<gene>
    <name evidence="1" type="ORF">SAMN04487892_0906</name>
</gene>
<dbReference type="PANTHER" id="PTHR31270:SF1">
    <property type="entry name" value="GLUTAMINYL-PEPTIDE CYCLOTRANSFERASE"/>
    <property type="match status" value="1"/>
</dbReference>
<dbReference type="InterPro" id="IPR011044">
    <property type="entry name" value="Quino_amine_DH_bsu"/>
</dbReference>
<dbReference type="EMBL" id="FNMY01000001">
    <property type="protein sequence ID" value="SDW26085.1"/>
    <property type="molecule type" value="Genomic_DNA"/>
</dbReference>
<accession>A0A1H2S3E4</accession>
<dbReference type="AlphaFoldDB" id="A0A1H2S3E4"/>
<dbReference type="GO" id="GO:0016603">
    <property type="term" value="F:glutaminyl-peptide cyclotransferase activity"/>
    <property type="evidence" value="ECO:0007669"/>
    <property type="project" value="InterPro"/>
</dbReference>
<dbReference type="InterPro" id="IPR015943">
    <property type="entry name" value="WD40/YVTN_repeat-like_dom_sf"/>
</dbReference>
<name>A0A1H2S3E4_9FLAO</name>
<dbReference type="STRING" id="1073328.SAMN05216294_2259"/>
<sequence length="354" mass="40065">MTQALRTMTKLFSFLGLLIFFLGCGGSADPAKNFAIQLENKTLQQNDQVGIAFQNKKNIEISDLHYYIDGKELPVKNGKITMNLPTLGNKTLTAKFKIEDQTVEIEKKIKVLASTSPEVYTYEVINTYPHDPKAYTQGLEFHNGVLYESTGKKGASSIRKVNFETGEVLQKIDMENTVFGEGITIMNDKLYQLTWQSGFGYVYDINTFEKIKNFTYGKSKEGWGLCNDGEKIYKSDGTEKIWLLDPETLDEKGHIETVTNKSIFNKANELEYVTGKLYANVYQNQSMMIIDASSGVIEGVINFGGLESQVDKGPEWDKVNSVLNGVAYHPERETFFVTGKNWNKLFEVKIKKKY</sequence>
<dbReference type="PROSITE" id="PS51257">
    <property type="entry name" value="PROKAR_LIPOPROTEIN"/>
    <property type="match status" value="1"/>
</dbReference>
<protein>
    <submittedName>
        <fullName evidence="1">Glutamine cyclotransferase</fullName>
    </submittedName>
</protein>
<dbReference type="SUPFAM" id="SSF50969">
    <property type="entry name" value="YVTN repeat-like/Quinoprotein amine dehydrogenase"/>
    <property type="match status" value="1"/>
</dbReference>
<dbReference type="InterPro" id="IPR007788">
    <property type="entry name" value="QCT"/>
</dbReference>
<proteinExistence type="predicted"/>
<evidence type="ECO:0000313" key="1">
    <source>
        <dbReference type="EMBL" id="SDW26085.1"/>
    </source>
</evidence>
<dbReference type="Pfam" id="PF05096">
    <property type="entry name" value="Glu_cyclase_2"/>
    <property type="match status" value="1"/>
</dbReference>
<organism evidence="1 2">
    <name type="scientific">Flagellimonas zhangzhouensis</name>
    <dbReference type="NCBI Taxonomy" id="1073328"/>
    <lineage>
        <taxon>Bacteria</taxon>
        <taxon>Pseudomonadati</taxon>
        <taxon>Bacteroidota</taxon>
        <taxon>Flavobacteriia</taxon>
        <taxon>Flavobacteriales</taxon>
        <taxon>Flavobacteriaceae</taxon>
        <taxon>Flagellimonas</taxon>
    </lineage>
</organism>
<keyword evidence="2" id="KW-1185">Reference proteome</keyword>
<dbReference type="Gene3D" id="2.130.10.10">
    <property type="entry name" value="YVTN repeat-like/Quinoprotein amine dehydrogenase"/>
    <property type="match status" value="1"/>
</dbReference>
<reference evidence="2" key="1">
    <citation type="submission" date="2016-10" db="EMBL/GenBank/DDBJ databases">
        <authorList>
            <person name="Varghese N."/>
            <person name="Submissions S."/>
        </authorList>
    </citation>
    <scope>NUCLEOTIDE SEQUENCE [LARGE SCALE GENOMIC DNA]</scope>
    <source>
        <strain evidence="2">DSM 25030</strain>
    </source>
</reference>
<dbReference type="PANTHER" id="PTHR31270">
    <property type="entry name" value="GLUTAMINYL-PEPTIDE CYCLOTRANSFERASE"/>
    <property type="match status" value="1"/>
</dbReference>
<dbReference type="Proteomes" id="UP000199592">
    <property type="component" value="Unassembled WGS sequence"/>
</dbReference>
<evidence type="ECO:0000313" key="2">
    <source>
        <dbReference type="Proteomes" id="UP000199592"/>
    </source>
</evidence>